<dbReference type="SUPFAM" id="SSF50475">
    <property type="entry name" value="FMN-binding split barrel"/>
    <property type="match status" value="1"/>
</dbReference>
<name>A0A3B0WVX4_9ZZZZ</name>
<proteinExistence type="predicted"/>
<dbReference type="PANTHER" id="PTHR42815:SF2">
    <property type="entry name" value="FAD-BINDING, PUTATIVE (AFU_ORTHOLOGUE AFUA_6G07600)-RELATED"/>
    <property type="match status" value="1"/>
</dbReference>
<accession>A0A3B0WVX4</accession>
<dbReference type="EMBL" id="UOFG01000114">
    <property type="protein sequence ID" value="VAW60188.1"/>
    <property type="molecule type" value="Genomic_DNA"/>
</dbReference>
<dbReference type="Gene3D" id="2.30.110.10">
    <property type="entry name" value="Electron Transport, Fmn-binding Protein, Chain A"/>
    <property type="match status" value="1"/>
</dbReference>
<reference evidence="1" key="1">
    <citation type="submission" date="2018-06" db="EMBL/GenBank/DDBJ databases">
        <authorList>
            <person name="Zhirakovskaya E."/>
        </authorList>
    </citation>
    <scope>NUCLEOTIDE SEQUENCE</scope>
</reference>
<gene>
    <name evidence="1" type="ORF">MNBD_GAMMA11-74</name>
</gene>
<evidence type="ECO:0000313" key="1">
    <source>
        <dbReference type="EMBL" id="VAW60188.1"/>
    </source>
</evidence>
<sequence length="299" mass="33883">MSKHPVYHDGELYLQKRSGVEAAADKLSTMMITDRLQEQHKQFYALLNILFVASVDERDRPWASVVTGSPGFISVPDEKHIRVDAQIIAGDILNENVKHNKLSGILGLEHHSRRRNRIAGELITGDSNGLLIEVNQVFGNCPKYIQTRLATITKSRQHTKANEAEEYGEINEACRALINKSNTFFIASYYPGCHSESQHKGADISHRGGQPGFVRIENNDTLVFDDFSGNNLYMTLGNLYSHPYAGLLFIDYNNGDLWQFQCKACIIETPDEKYTRRIKLKVIKIIKLANSLNMIWETL</sequence>
<protein>
    <submittedName>
        <fullName evidence="1">Probable iron-sulfur binding protein YPO1417</fullName>
    </submittedName>
</protein>
<dbReference type="AlphaFoldDB" id="A0A3B0WVX4"/>
<dbReference type="InterPro" id="IPR012349">
    <property type="entry name" value="Split_barrel_FMN-bd"/>
</dbReference>
<dbReference type="PANTHER" id="PTHR42815">
    <property type="entry name" value="FAD-BINDING, PUTATIVE (AFU_ORTHOLOGUE AFUA_6G07600)-RELATED"/>
    <property type="match status" value="1"/>
</dbReference>
<organism evidence="1">
    <name type="scientific">hydrothermal vent metagenome</name>
    <dbReference type="NCBI Taxonomy" id="652676"/>
    <lineage>
        <taxon>unclassified sequences</taxon>
        <taxon>metagenomes</taxon>
        <taxon>ecological metagenomes</taxon>
    </lineage>
</organism>